<dbReference type="Proteomes" id="UP000615026">
    <property type="component" value="Unassembled WGS sequence"/>
</dbReference>
<comment type="caution">
    <text evidence="2">The sequence shown here is derived from an EMBL/GenBank/DDBJ whole genome shotgun (WGS) entry which is preliminary data.</text>
</comment>
<reference evidence="2" key="1">
    <citation type="submission" date="2020-10" db="EMBL/GenBank/DDBJ databases">
        <authorList>
            <person name="Castelo-Branco R."/>
            <person name="Eusebio N."/>
            <person name="Adriana R."/>
            <person name="Vieira A."/>
            <person name="Brugerolle De Fraissinette N."/>
            <person name="Rezende De Castro R."/>
            <person name="Schneider M.P."/>
            <person name="Vasconcelos V."/>
            <person name="Leao P.N."/>
        </authorList>
    </citation>
    <scope>NUCLEOTIDE SEQUENCE</scope>
    <source>
        <strain evidence="2">LEGE 11479</strain>
    </source>
</reference>
<organism evidence="2 3">
    <name type="scientific">Leptolyngbya cf. ectocarpi LEGE 11479</name>
    <dbReference type="NCBI Taxonomy" id="1828722"/>
    <lineage>
        <taxon>Bacteria</taxon>
        <taxon>Bacillati</taxon>
        <taxon>Cyanobacteriota</taxon>
        <taxon>Cyanophyceae</taxon>
        <taxon>Leptolyngbyales</taxon>
        <taxon>Leptolyngbyaceae</taxon>
        <taxon>Leptolyngbya group</taxon>
        <taxon>Leptolyngbya</taxon>
    </lineage>
</organism>
<feature type="signal peptide" evidence="1">
    <location>
        <begin position="1"/>
        <end position="27"/>
    </location>
</feature>
<accession>A0A928ZWB1</accession>
<name>A0A928ZWB1_LEPEC</name>
<sequence length="264" mass="28919">MFTKAKVLVASLALLGGLSVMSTVSFAKTKIPQEYSLAYPKLVVGSYPPVDPPRTGTPAGGTLDPSDPCHSDTIHLAALAPPDNSFSDYPDLEKYPLLTISERPTFLFYVPYRQDQVRHGEFSIHEWPNEEASRPYSANVTFPQTPGIVSVSVPSNSGYRLVDGKDYRWRLKLYCGPGNTASDYVIVRGTMRKIVKEAEAEALVSEFAPEIWYDSVARLAAQLQSSNSSSLASQWSSLMQLVEFGKADSSDFTPDLIQGAATVR</sequence>
<keyword evidence="3" id="KW-1185">Reference proteome</keyword>
<gene>
    <name evidence="2" type="ORF">IQ260_18560</name>
</gene>
<evidence type="ECO:0000313" key="2">
    <source>
        <dbReference type="EMBL" id="MBE9068651.1"/>
    </source>
</evidence>
<evidence type="ECO:0000313" key="3">
    <source>
        <dbReference type="Proteomes" id="UP000615026"/>
    </source>
</evidence>
<feature type="chain" id="PRO_5037504830" evidence="1">
    <location>
        <begin position="28"/>
        <end position="264"/>
    </location>
</feature>
<dbReference type="EMBL" id="JADEXP010000188">
    <property type="protein sequence ID" value="MBE9068651.1"/>
    <property type="molecule type" value="Genomic_DNA"/>
</dbReference>
<proteinExistence type="predicted"/>
<evidence type="ECO:0000256" key="1">
    <source>
        <dbReference type="SAM" id="SignalP"/>
    </source>
</evidence>
<dbReference type="RefSeq" id="WP_193994590.1">
    <property type="nucleotide sequence ID" value="NZ_JADEXP010000188.1"/>
</dbReference>
<dbReference type="InterPro" id="IPR010328">
    <property type="entry name" value="DUF928"/>
</dbReference>
<protein>
    <submittedName>
        <fullName evidence="2">DUF928 domain-containing protein</fullName>
    </submittedName>
</protein>
<dbReference type="AlphaFoldDB" id="A0A928ZWB1"/>
<dbReference type="Pfam" id="PF06051">
    <property type="entry name" value="DUF928"/>
    <property type="match status" value="1"/>
</dbReference>
<keyword evidence="1" id="KW-0732">Signal</keyword>